<accession>A0A453K4Z0</accession>
<dbReference type="EnsemblPlants" id="AET5Gv20286600.29">
    <property type="protein sequence ID" value="AET5Gv20286600.29"/>
    <property type="gene ID" value="AET5Gv20286600"/>
</dbReference>
<dbReference type="Gramene" id="AET5Gv20286600.29">
    <property type="protein sequence ID" value="AET5Gv20286600.29"/>
    <property type="gene ID" value="AET5Gv20286600"/>
</dbReference>
<evidence type="ECO:0000313" key="2">
    <source>
        <dbReference type="Proteomes" id="UP000015105"/>
    </source>
</evidence>
<sequence length="125" mass="14145">QNLITKSMYDKQLDSGKGTLLHLCDDVIQQEVWVKEVIISYYILMEQGKATIQDLDLHCEELIKEEFGAECNFDVHDAVKKLEKLGIVHRDSIGRILCAPLKRANEIIGTTTEEMVTRAQQSPAS</sequence>
<reference evidence="1" key="4">
    <citation type="submission" date="2019-03" db="UniProtKB">
        <authorList>
            <consortium name="EnsemblPlants"/>
        </authorList>
    </citation>
    <scope>IDENTIFICATION</scope>
</reference>
<dbReference type="PANTHER" id="PTHR33645:SF14">
    <property type="entry name" value="EXPRESSED PROTEIN"/>
    <property type="match status" value="1"/>
</dbReference>
<keyword evidence="2" id="KW-1185">Reference proteome</keyword>
<name>A0A453K4Z0_AEGTS</name>
<organism evidence="1 2">
    <name type="scientific">Aegilops tauschii subsp. strangulata</name>
    <name type="common">Goatgrass</name>
    <dbReference type="NCBI Taxonomy" id="200361"/>
    <lineage>
        <taxon>Eukaryota</taxon>
        <taxon>Viridiplantae</taxon>
        <taxon>Streptophyta</taxon>
        <taxon>Embryophyta</taxon>
        <taxon>Tracheophyta</taxon>
        <taxon>Spermatophyta</taxon>
        <taxon>Magnoliopsida</taxon>
        <taxon>Liliopsida</taxon>
        <taxon>Poales</taxon>
        <taxon>Poaceae</taxon>
        <taxon>BOP clade</taxon>
        <taxon>Pooideae</taxon>
        <taxon>Triticodae</taxon>
        <taxon>Triticeae</taxon>
        <taxon>Triticinae</taxon>
        <taxon>Aegilops</taxon>
    </lineage>
</organism>
<reference evidence="2" key="1">
    <citation type="journal article" date="2014" name="Science">
        <title>Ancient hybridizations among the ancestral genomes of bread wheat.</title>
        <authorList>
            <consortium name="International Wheat Genome Sequencing Consortium,"/>
            <person name="Marcussen T."/>
            <person name="Sandve S.R."/>
            <person name="Heier L."/>
            <person name="Spannagl M."/>
            <person name="Pfeifer M."/>
            <person name="Jakobsen K.S."/>
            <person name="Wulff B.B."/>
            <person name="Steuernagel B."/>
            <person name="Mayer K.F."/>
            <person name="Olsen O.A."/>
        </authorList>
    </citation>
    <scope>NUCLEOTIDE SEQUENCE [LARGE SCALE GENOMIC DNA]</scope>
    <source>
        <strain evidence="2">cv. AL8/78</strain>
    </source>
</reference>
<dbReference type="Proteomes" id="UP000015105">
    <property type="component" value="Chromosome 5D"/>
</dbReference>
<dbReference type="PANTHER" id="PTHR33645">
    <property type="entry name" value="AMINOPEPTIDASE (DUF3754)"/>
    <property type="match status" value="1"/>
</dbReference>
<evidence type="ECO:0000313" key="1">
    <source>
        <dbReference type="EnsemblPlants" id="AET5Gv20286600.29"/>
    </source>
</evidence>
<reference evidence="2" key="2">
    <citation type="journal article" date="2017" name="Nat. Plants">
        <title>The Aegilops tauschii genome reveals multiple impacts of transposons.</title>
        <authorList>
            <person name="Zhao G."/>
            <person name="Zou C."/>
            <person name="Li K."/>
            <person name="Wang K."/>
            <person name="Li T."/>
            <person name="Gao L."/>
            <person name="Zhang X."/>
            <person name="Wang H."/>
            <person name="Yang Z."/>
            <person name="Liu X."/>
            <person name="Jiang W."/>
            <person name="Mao L."/>
            <person name="Kong X."/>
            <person name="Jiao Y."/>
            <person name="Jia J."/>
        </authorList>
    </citation>
    <scope>NUCLEOTIDE SEQUENCE [LARGE SCALE GENOMIC DNA]</scope>
    <source>
        <strain evidence="2">cv. AL8/78</strain>
    </source>
</reference>
<proteinExistence type="predicted"/>
<dbReference type="AlphaFoldDB" id="A0A453K4Z0"/>
<reference evidence="1" key="3">
    <citation type="journal article" date="2017" name="Nature">
        <title>Genome sequence of the progenitor of the wheat D genome Aegilops tauschii.</title>
        <authorList>
            <person name="Luo M.C."/>
            <person name="Gu Y.Q."/>
            <person name="Puiu D."/>
            <person name="Wang H."/>
            <person name="Twardziok S.O."/>
            <person name="Deal K.R."/>
            <person name="Huo N."/>
            <person name="Zhu T."/>
            <person name="Wang L."/>
            <person name="Wang Y."/>
            <person name="McGuire P.E."/>
            <person name="Liu S."/>
            <person name="Long H."/>
            <person name="Ramasamy R.K."/>
            <person name="Rodriguez J.C."/>
            <person name="Van S.L."/>
            <person name="Yuan L."/>
            <person name="Wang Z."/>
            <person name="Xia Z."/>
            <person name="Xiao L."/>
            <person name="Anderson O.D."/>
            <person name="Ouyang S."/>
            <person name="Liang Y."/>
            <person name="Zimin A.V."/>
            <person name="Pertea G."/>
            <person name="Qi P."/>
            <person name="Bennetzen J.L."/>
            <person name="Dai X."/>
            <person name="Dawson M.W."/>
            <person name="Muller H.G."/>
            <person name="Kugler K."/>
            <person name="Rivarola-Duarte L."/>
            <person name="Spannagl M."/>
            <person name="Mayer K.F.X."/>
            <person name="Lu F.H."/>
            <person name="Bevan M.W."/>
            <person name="Leroy P."/>
            <person name="Li P."/>
            <person name="You F.M."/>
            <person name="Sun Q."/>
            <person name="Liu Z."/>
            <person name="Lyons E."/>
            <person name="Wicker T."/>
            <person name="Salzberg S.L."/>
            <person name="Devos K.M."/>
            <person name="Dvorak J."/>
        </authorList>
    </citation>
    <scope>NUCLEOTIDE SEQUENCE [LARGE SCALE GENOMIC DNA]</scope>
    <source>
        <strain evidence="1">cv. AL8/78</strain>
    </source>
</reference>
<protein>
    <submittedName>
        <fullName evidence="1">Uncharacterized protein</fullName>
    </submittedName>
</protein>
<reference evidence="1" key="5">
    <citation type="journal article" date="2021" name="G3 (Bethesda)">
        <title>Aegilops tauschii genome assembly Aet v5.0 features greater sequence contiguity and improved annotation.</title>
        <authorList>
            <person name="Wang L."/>
            <person name="Zhu T."/>
            <person name="Rodriguez J.C."/>
            <person name="Deal K.R."/>
            <person name="Dubcovsky J."/>
            <person name="McGuire P.E."/>
            <person name="Lux T."/>
            <person name="Spannagl M."/>
            <person name="Mayer K.F.X."/>
            <person name="Baldrich P."/>
            <person name="Meyers B.C."/>
            <person name="Huo N."/>
            <person name="Gu Y.Q."/>
            <person name="Zhou H."/>
            <person name="Devos K.M."/>
            <person name="Bennetzen J.L."/>
            <person name="Unver T."/>
            <person name="Budak H."/>
            <person name="Gulick P.J."/>
            <person name="Galiba G."/>
            <person name="Kalapos B."/>
            <person name="Nelson D.R."/>
            <person name="Li P."/>
            <person name="You F.M."/>
            <person name="Luo M.C."/>
            <person name="Dvorak J."/>
        </authorList>
    </citation>
    <scope>NUCLEOTIDE SEQUENCE [LARGE SCALE GENOMIC DNA]</scope>
    <source>
        <strain evidence="1">cv. AL8/78</strain>
    </source>
</reference>